<dbReference type="KEGG" id="mhos:CXR34_04330"/>
<reference evidence="1 2" key="1">
    <citation type="submission" date="2017-12" db="EMBL/GenBank/DDBJ databases">
        <title>Isolation and characterization of estrogens degradatiion strain Microbacterium hominis SJTG1.</title>
        <authorList>
            <person name="Xiong W."/>
            <person name="Yin C."/>
            <person name="Zheng D."/>
            <person name="Liang R."/>
        </authorList>
    </citation>
    <scope>NUCLEOTIDE SEQUENCE [LARGE SCALE GENOMIC DNA]</scope>
    <source>
        <strain evidence="1 2">SJTG1</strain>
    </source>
</reference>
<dbReference type="RefSeq" id="WP_101305703.1">
    <property type="nucleotide sequence ID" value="NZ_CP025299.1"/>
</dbReference>
<dbReference type="EMBL" id="CP025299">
    <property type="protein sequence ID" value="AUG28775.1"/>
    <property type="molecule type" value="Genomic_DNA"/>
</dbReference>
<sequence>MADRTPAATIRTIDRRDAADGTRRCVITSTEGDRIVPQHRQGGMGGRRDKHRPDNVLWADSLLNGLIEADADLQAMAKAWGVKVPIWVRDITLVPVFYRFEHAWFVLEGDGRREITAFEAIDRMDDVYGDEYFEWKAIADDTDRTRLLFTMGAR</sequence>
<evidence type="ECO:0000313" key="1">
    <source>
        <dbReference type="EMBL" id="AUG28775.1"/>
    </source>
</evidence>
<protein>
    <submittedName>
        <fullName evidence="1">Uncharacterized protein</fullName>
    </submittedName>
</protein>
<organism evidence="1 2">
    <name type="scientific">Microbacterium hominis</name>
    <dbReference type="NCBI Taxonomy" id="162426"/>
    <lineage>
        <taxon>Bacteria</taxon>
        <taxon>Bacillati</taxon>
        <taxon>Actinomycetota</taxon>
        <taxon>Actinomycetes</taxon>
        <taxon>Micrococcales</taxon>
        <taxon>Microbacteriaceae</taxon>
        <taxon>Microbacterium</taxon>
    </lineage>
</organism>
<accession>A0A2K9D529</accession>
<name>A0A2K9D529_9MICO</name>
<dbReference type="Proteomes" id="UP000233276">
    <property type="component" value="Chromosome"/>
</dbReference>
<proteinExistence type="predicted"/>
<dbReference type="AlphaFoldDB" id="A0A2K9D529"/>
<evidence type="ECO:0000313" key="2">
    <source>
        <dbReference type="Proteomes" id="UP000233276"/>
    </source>
</evidence>
<gene>
    <name evidence="1" type="ORF">CXR34_04330</name>
</gene>